<evidence type="ECO:0000256" key="1">
    <source>
        <dbReference type="ARBA" id="ARBA00023002"/>
    </source>
</evidence>
<proteinExistence type="predicted"/>
<dbReference type="Gene3D" id="3.40.50.720">
    <property type="entry name" value="NAD(P)-binding Rossmann-like Domain"/>
    <property type="match status" value="2"/>
</dbReference>
<dbReference type="EMBL" id="JARBDR010000337">
    <property type="protein sequence ID" value="KAJ8314493.1"/>
    <property type="molecule type" value="Genomic_DNA"/>
</dbReference>
<dbReference type="PANTHER" id="PTHR43157">
    <property type="entry name" value="PHOSPHATIDYLINOSITOL-GLYCAN BIOSYNTHESIS CLASS F PROTEIN-RELATED"/>
    <property type="match status" value="1"/>
</dbReference>
<accession>A0ABQ9FAW1</accession>
<name>A0ABQ9FAW1_TEGGR</name>
<reference evidence="2 3" key="1">
    <citation type="submission" date="2022-12" db="EMBL/GenBank/DDBJ databases">
        <title>Chromosome-level genome of Tegillarca granosa.</title>
        <authorList>
            <person name="Kim J."/>
        </authorList>
    </citation>
    <scope>NUCLEOTIDE SEQUENCE [LARGE SCALE GENOMIC DNA]</scope>
    <source>
        <strain evidence="2">Teg-2019</strain>
        <tissue evidence="2">Adductor muscle</tissue>
    </source>
</reference>
<comment type="caution">
    <text evidence="2">The sequence shown here is derived from an EMBL/GenBank/DDBJ whole genome shotgun (WGS) entry which is preliminary data.</text>
</comment>
<keyword evidence="3" id="KW-1185">Reference proteome</keyword>
<dbReference type="InterPro" id="IPR002347">
    <property type="entry name" value="SDR_fam"/>
</dbReference>
<organism evidence="2 3">
    <name type="scientific">Tegillarca granosa</name>
    <name type="common">Malaysian cockle</name>
    <name type="synonym">Anadara granosa</name>
    <dbReference type="NCBI Taxonomy" id="220873"/>
    <lineage>
        <taxon>Eukaryota</taxon>
        <taxon>Metazoa</taxon>
        <taxon>Spiralia</taxon>
        <taxon>Lophotrochozoa</taxon>
        <taxon>Mollusca</taxon>
        <taxon>Bivalvia</taxon>
        <taxon>Autobranchia</taxon>
        <taxon>Pteriomorphia</taxon>
        <taxon>Arcoida</taxon>
        <taxon>Arcoidea</taxon>
        <taxon>Arcidae</taxon>
        <taxon>Tegillarca</taxon>
    </lineage>
</organism>
<protein>
    <submittedName>
        <fullName evidence="2">Uncharacterized protein</fullName>
    </submittedName>
</protein>
<sequence length="302" mass="34477">MGKTVSFPKTQLSADKIVIVTGGNSGIGYETAKWVAMLGATVIIACRSEERADKAIKKMKSQFIKEKRKSSYLTENLSVEFMKLDLASLKSVMSFIEEFKASGRSLHALVNYLSHFLIVAHFLPIMMRSGRDCRIVFVSSNTHRRAKLNLNKIQGIEYSASDFPSTVYYGNSKLYQIMHMYSLNRRIKHSNVTVTSLHPGYSDTQFNRAFEDRRCASCLWCCFINGCGKSATSGARTCINAVVNPRLAGIRDAYFIERKQKIPKDVSRNEIYQEQLWDYTKDLLKDYLPDDMMDYLDKKRTV</sequence>
<dbReference type="Pfam" id="PF00106">
    <property type="entry name" value="adh_short"/>
    <property type="match status" value="1"/>
</dbReference>
<dbReference type="SUPFAM" id="SSF51735">
    <property type="entry name" value="NAD(P)-binding Rossmann-fold domains"/>
    <property type="match status" value="1"/>
</dbReference>
<dbReference type="PRINTS" id="PR00081">
    <property type="entry name" value="GDHRDH"/>
</dbReference>
<dbReference type="PANTHER" id="PTHR43157:SF31">
    <property type="entry name" value="PHOSPHATIDYLINOSITOL-GLYCAN BIOSYNTHESIS CLASS F PROTEIN"/>
    <property type="match status" value="1"/>
</dbReference>
<evidence type="ECO:0000313" key="3">
    <source>
        <dbReference type="Proteomes" id="UP001217089"/>
    </source>
</evidence>
<dbReference type="InterPro" id="IPR036291">
    <property type="entry name" value="NAD(P)-bd_dom_sf"/>
</dbReference>
<dbReference type="Proteomes" id="UP001217089">
    <property type="component" value="Unassembled WGS sequence"/>
</dbReference>
<keyword evidence="1" id="KW-0560">Oxidoreductase</keyword>
<gene>
    <name evidence="2" type="ORF">KUTeg_006643</name>
</gene>
<evidence type="ECO:0000313" key="2">
    <source>
        <dbReference type="EMBL" id="KAJ8314493.1"/>
    </source>
</evidence>